<evidence type="ECO:0000313" key="3">
    <source>
        <dbReference type="Proteomes" id="UP000195321"/>
    </source>
</evidence>
<keyword evidence="1" id="KW-0472">Membrane</keyword>
<gene>
    <name evidence="2" type="ORF">BW425_26995</name>
</gene>
<dbReference type="EMBL" id="MWPX01000083">
    <property type="protein sequence ID" value="OUM45871.1"/>
    <property type="molecule type" value="Genomic_DNA"/>
</dbReference>
<dbReference type="Proteomes" id="UP000195321">
    <property type="component" value="Unassembled WGS sequence"/>
</dbReference>
<organism evidence="2 3">
    <name type="scientific">Bacillus pseudomycoides</name>
    <dbReference type="NCBI Taxonomy" id="64104"/>
    <lineage>
        <taxon>Bacteria</taxon>
        <taxon>Bacillati</taxon>
        <taxon>Bacillota</taxon>
        <taxon>Bacilli</taxon>
        <taxon>Bacillales</taxon>
        <taxon>Bacillaceae</taxon>
        <taxon>Bacillus</taxon>
        <taxon>Bacillus cereus group</taxon>
    </lineage>
</organism>
<proteinExistence type="predicted"/>
<comment type="caution">
    <text evidence="2">The sequence shown here is derived from an EMBL/GenBank/DDBJ whole genome shotgun (WGS) entry which is preliminary data.</text>
</comment>
<evidence type="ECO:0000313" key="2">
    <source>
        <dbReference type="EMBL" id="OUM45871.1"/>
    </source>
</evidence>
<feature type="transmembrane region" description="Helical" evidence="1">
    <location>
        <begin position="43"/>
        <end position="64"/>
    </location>
</feature>
<accession>A0A1Y3MAH9</accession>
<keyword evidence="1" id="KW-1133">Transmembrane helix</keyword>
<evidence type="ECO:0000256" key="1">
    <source>
        <dbReference type="SAM" id="Phobius"/>
    </source>
</evidence>
<keyword evidence="1" id="KW-0812">Transmembrane</keyword>
<protein>
    <submittedName>
        <fullName evidence="2">Uncharacterized protein</fullName>
    </submittedName>
</protein>
<sequence>MCKKTKRLCREILVLPHAHQANILKCPQNENFIILQLFMRIQLIFFVLGNYQFLKLIVAMQYLYGK</sequence>
<reference evidence="2 3" key="1">
    <citation type="submission" date="2017-02" db="EMBL/GenBank/DDBJ databases">
        <title>Bacillus pseudomycoides isolate FSL K6-0042.</title>
        <authorList>
            <person name="Kovac J."/>
        </authorList>
    </citation>
    <scope>NUCLEOTIDE SEQUENCE [LARGE SCALE GENOMIC DNA]</scope>
    <source>
        <strain evidence="2 3">FSL K6-0042</strain>
    </source>
</reference>
<name>A0A1Y3MAH9_9BACI</name>
<dbReference type="AlphaFoldDB" id="A0A1Y3MAH9"/>